<dbReference type="AlphaFoldDB" id="A0A9P3LSW4"/>
<keyword evidence="6 12" id="KW-0812">Transmembrane</keyword>
<comment type="subcellular location">
    <subcellularLocation>
        <location evidence="1">Endomembrane system</location>
        <topology evidence="1">Multi-pass membrane protein</topology>
    </subcellularLocation>
    <subcellularLocation>
        <location evidence="12 13">Endoplasmic reticulum membrane</location>
        <topology evidence="12 13">Multi-pass membrane protein</topology>
    </subcellularLocation>
</comment>
<keyword evidence="3 12" id="KW-0489">Methyltransferase</keyword>
<dbReference type="GO" id="GO:0032259">
    <property type="term" value="P:methylation"/>
    <property type="evidence" value="ECO:0007669"/>
    <property type="project" value="UniProtKB-KW"/>
</dbReference>
<evidence type="ECO:0000256" key="8">
    <source>
        <dbReference type="ARBA" id="ARBA00023098"/>
    </source>
</evidence>
<dbReference type="EMBL" id="BQFW01000002">
    <property type="protein sequence ID" value="GJJ69398.1"/>
    <property type="molecule type" value="Genomic_DNA"/>
</dbReference>
<name>A0A9P3LSW4_9FUNG</name>
<keyword evidence="7 12" id="KW-1133">Transmembrane helix</keyword>
<comment type="caution">
    <text evidence="15">The sequence shown here is derived from an EMBL/GenBank/DDBJ whole genome shotgun (WGS) entry which is preliminary data.</text>
</comment>
<evidence type="ECO:0000256" key="4">
    <source>
        <dbReference type="ARBA" id="ARBA00022679"/>
    </source>
</evidence>
<keyword evidence="10 12" id="KW-0594">Phospholipid biosynthesis</keyword>
<dbReference type="Proteomes" id="UP000827284">
    <property type="component" value="Unassembled WGS sequence"/>
</dbReference>
<comment type="function">
    <text evidence="12 13">Catalyzes the first step of the methylation pathway of phosphatidylcholine biosynthesis, the SAM-dependent methylation of phosphatidylethanolamine (PE) to phosphatidylmonomethylethanolamine (PMME).</text>
</comment>
<dbReference type="GO" id="GO:0005789">
    <property type="term" value="C:endoplasmic reticulum membrane"/>
    <property type="evidence" value="ECO:0007669"/>
    <property type="project" value="UniProtKB-SubCell"/>
</dbReference>
<dbReference type="GO" id="GO:0004608">
    <property type="term" value="F:phosphatidylethanolamine N-methyltransferase activity"/>
    <property type="evidence" value="ECO:0007669"/>
    <property type="project" value="UniProtKB-UniRule"/>
</dbReference>
<dbReference type="GO" id="GO:0006656">
    <property type="term" value="P:phosphatidylcholine biosynthetic process"/>
    <property type="evidence" value="ECO:0007669"/>
    <property type="project" value="UniProtKB-UniRule"/>
</dbReference>
<keyword evidence="5 12" id="KW-0949">S-adenosyl-L-methionine</keyword>
<dbReference type="InterPro" id="IPR007318">
    <property type="entry name" value="Phopholipid_MeTrfase"/>
</dbReference>
<comment type="caution">
    <text evidence="12 13">Lacks conserved residue(s) required for the propagation of feature annotation.</text>
</comment>
<dbReference type="Pfam" id="PF04191">
    <property type="entry name" value="PEMT"/>
    <property type="match status" value="2"/>
</dbReference>
<feature type="transmembrane region" description="Helical" evidence="12 13">
    <location>
        <begin position="545"/>
        <end position="567"/>
    </location>
</feature>
<dbReference type="PANTHER" id="PTHR32138">
    <property type="entry name" value="PHOSPHATIDYLETHANOLAMINE N-METHYLTRANSFERASE"/>
    <property type="match status" value="1"/>
</dbReference>
<comment type="pathway">
    <text evidence="12 13">Phospholipid metabolism; phosphatidylcholine biosynthesis.</text>
</comment>
<accession>A0A9P3LSW4</accession>
<evidence type="ECO:0000256" key="10">
    <source>
        <dbReference type="ARBA" id="ARBA00023209"/>
    </source>
</evidence>
<comment type="similarity">
    <text evidence="12 13">Belongs to the class VI-like SAM-binding methyltransferase superfamily. CHO2 family.</text>
</comment>
<evidence type="ECO:0000256" key="1">
    <source>
        <dbReference type="ARBA" id="ARBA00004127"/>
    </source>
</evidence>
<evidence type="ECO:0000256" key="11">
    <source>
        <dbReference type="ARBA" id="ARBA00023264"/>
    </source>
</evidence>
<dbReference type="HAMAP" id="MF_03217">
    <property type="entry name" value="PEMT"/>
    <property type="match status" value="1"/>
</dbReference>
<feature type="transmembrane region" description="Helical" evidence="12 13">
    <location>
        <begin position="267"/>
        <end position="283"/>
    </location>
</feature>
<keyword evidence="12 13" id="KW-0256">Endoplasmic reticulum</keyword>
<dbReference type="OrthoDB" id="4583at2759"/>
<evidence type="ECO:0000256" key="2">
    <source>
        <dbReference type="ARBA" id="ARBA00022516"/>
    </source>
</evidence>
<dbReference type="PROSITE" id="PS51598">
    <property type="entry name" value="SAM_CHO2"/>
    <property type="match status" value="1"/>
</dbReference>
<dbReference type="PIRSF" id="PIRSF000383">
    <property type="entry name" value="PEAMT"/>
    <property type="match status" value="1"/>
</dbReference>
<evidence type="ECO:0000256" key="14">
    <source>
        <dbReference type="SAM" id="MobiDB-lite"/>
    </source>
</evidence>
<sequence length="1023" mass="116087">MDSDLRHRKAGTEDSPLGLAIQGTSSANKHHDATRLDQAVDSVDQHDSAHLPLPGPDTSAPRTRNASHDSMTSFPAGEGLTDTQKKSLVKESEETAYGKTPNGTIFRVPVTKDMVSEIFDMSKKKSAFDILTLTVMGFQIMMFLTLPTTLKRWLFLFLFICWRAGYNAGLGYLLKLQSERRGLVAWAREKGIFDKKRGGSWYPWLKDELSCKMEADYDFDNVPIEFNTWLLYRQLVDLILMNDFTSYVCFALSWMTIPEGSGFVSNMLRWIGGFILVFFNIWVKLDAHRVVKDFAWYWGDFFFLIEQSLTFDGVFEMAPHPMYSVGYAGYYGISLMMASYMVLFVSLFAHAAQFIFLTLVENPHIDKTYNPPLVHKKRTALLSEKSLNPSSASTSLSTQNGPISEHHAATLAPCGSKDMYSTYFRRDLIVFKNFDIFRSTDIFVALIIFYATVVPLLISNMGTGFITGMIVVQALLWRLFHSFVLGAVLSQQSVNKFYTKHFIKHGGTVQDAFQSWKSIFNLSNSMTYATFFLAAFKMYSIPDDWTYGTVLLRHVLGLALIALHIWASVSVFEVLGDFGWFYGDFFIEESSSGLFYTGIYRFVNNPEKVMGHAAFWGMTLICNSWTIFILAMFSQVSNFLFLNYVESPHMRKIYGDKVRKDAGVVKTVKAATILPKKMKEEVDKIRGKIEDTPEIQDVLQRTRFVSDKAQGFVENTTELVQSVAPRIQEMVNNSKMMLENSREKLFVARVWDHMDVYDLSQYSLEVVTDGKAPELNEKGLPTFKLGEKLTVKWTAPLNHGTKDWIGIYKVSGNNSHKVTNVGSKGRYLFVGKDLGLGEALEGVENHAGKGDGEVKEEEVVWIGDVELCQGEVTFLGDKLPWFVGTFEFRYHHHDRYNVMAYTSPFEIALESFEESKVVSVDSISRSLLAYVQRCYNMDEETMPCTVDEKFIMINQTIAQRIVKGIHLMYGIEFAWEVVAVDRSCLHLALRIYTARRALAPFPSTPLPPSQEPSFSEQVEVGSI</sequence>
<feature type="transmembrane region" description="Helical" evidence="12 13">
    <location>
        <begin position="235"/>
        <end position="255"/>
    </location>
</feature>
<feature type="transmembrane region" description="Helical" evidence="12 13">
    <location>
        <begin position="153"/>
        <end position="174"/>
    </location>
</feature>
<reference evidence="15" key="1">
    <citation type="submission" date="2021-11" db="EMBL/GenBank/DDBJ databases">
        <authorList>
            <person name="Herlambang A."/>
            <person name="Guo Y."/>
            <person name="Takashima Y."/>
            <person name="Nishizawa T."/>
        </authorList>
    </citation>
    <scope>NUCLEOTIDE SEQUENCE</scope>
    <source>
        <strain evidence="15">E1425</strain>
    </source>
</reference>
<evidence type="ECO:0000313" key="15">
    <source>
        <dbReference type="EMBL" id="GJJ69398.1"/>
    </source>
</evidence>
<dbReference type="PANTHER" id="PTHR32138:SF0">
    <property type="entry name" value="PHOSPHATIDYLETHANOLAMINE N-METHYLTRANSFERASE"/>
    <property type="match status" value="1"/>
</dbReference>
<dbReference type="EC" id="2.1.1.17" evidence="12 13"/>
<organism evidence="15 16">
    <name type="scientific">Entomortierella parvispora</name>
    <dbReference type="NCBI Taxonomy" id="205924"/>
    <lineage>
        <taxon>Eukaryota</taxon>
        <taxon>Fungi</taxon>
        <taxon>Fungi incertae sedis</taxon>
        <taxon>Mucoromycota</taxon>
        <taxon>Mortierellomycotina</taxon>
        <taxon>Mortierellomycetes</taxon>
        <taxon>Mortierellales</taxon>
        <taxon>Mortierellaceae</taxon>
        <taxon>Entomortierella</taxon>
    </lineage>
</organism>
<feature type="transmembrane region" description="Helical" evidence="12 13">
    <location>
        <begin position="295"/>
        <end position="315"/>
    </location>
</feature>
<comment type="catalytic activity">
    <reaction evidence="12 13">
        <text>a 1,2-diacyl-sn-glycero-3-phosphoethanolamine + S-adenosyl-L-methionine = a 1,2-diacyl-sn-glycero-3-phospho-N-methylethanolamine + S-adenosyl-L-homocysteine + H(+)</text>
        <dbReference type="Rhea" id="RHEA:11164"/>
        <dbReference type="ChEBI" id="CHEBI:15378"/>
        <dbReference type="ChEBI" id="CHEBI:57856"/>
        <dbReference type="ChEBI" id="CHEBI:59789"/>
        <dbReference type="ChEBI" id="CHEBI:64573"/>
        <dbReference type="ChEBI" id="CHEBI:64612"/>
        <dbReference type="EC" id="2.1.1.17"/>
    </reaction>
</comment>
<feature type="transmembrane region" description="Helical" evidence="12 13">
    <location>
        <begin position="327"/>
        <end position="349"/>
    </location>
</feature>
<evidence type="ECO:0000256" key="13">
    <source>
        <dbReference type="RuleBase" id="RU361122"/>
    </source>
</evidence>
<feature type="transmembrane region" description="Helical" evidence="12 13">
    <location>
        <begin position="465"/>
        <end position="489"/>
    </location>
</feature>
<dbReference type="InterPro" id="IPR016219">
    <property type="entry name" value="Phosphatid-EA_MeTrfase_fun"/>
</dbReference>
<feature type="region of interest" description="Disordered" evidence="14">
    <location>
        <begin position="1"/>
        <end position="84"/>
    </location>
</feature>
<protein>
    <recommendedName>
        <fullName evidence="12 13">Phosphatidylethanolamine N-methyltransferase</fullName>
        <shortName evidence="12">PE methyltransferase</shortName>
        <shortName evidence="12 13">PEAMT</shortName>
        <shortName evidence="12">PEMT</shortName>
        <ecNumber evidence="12 13">2.1.1.17</ecNumber>
    </recommendedName>
</protein>
<evidence type="ECO:0000256" key="12">
    <source>
        <dbReference type="HAMAP-Rule" id="MF_03217"/>
    </source>
</evidence>
<feature type="transmembrane region" description="Helical" evidence="12 13">
    <location>
        <begin position="127"/>
        <end position="147"/>
    </location>
</feature>
<evidence type="ECO:0000256" key="7">
    <source>
        <dbReference type="ARBA" id="ARBA00022989"/>
    </source>
</evidence>
<reference evidence="15" key="2">
    <citation type="journal article" date="2022" name="Microbiol. Resour. Announc.">
        <title>Whole-Genome Sequence of Entomortierella parvispora E1425, a Mucoromycotan Fungus Associated with Burkholderiaceae-Related Endosymbiotic Bacteria.</title>
        <authorList>
            <person name="Herlambang A."/>
            <person name="Guo Y."/>
            <person name="Takashima Y."/>
            <person name="Narisawa K."/>
            <person name="Ohta H."/>
            <person name="Nishizawa T."/>
        </authorList>
    </citation>
    <scope>NUCLEOTIDE SEQUENCE</scope>
    <source>
        <strain evidence="15">E1425</strain>
    </source>
</reference>
<feature type="transmembrane region" description="Helical" evidence="12 13">
    <location>
        <begin position="442"/>
        <end position="459"/>
    </location>
</feature>
<proteinExistence type="inferred from homology"/>
<keyword evidence="11 12" id="KW-1208">Phospholipid metabolism</keyword>
<keyword evidence="16" id="KW-1185">Reference proteome</keyword>
<keyword evidence="9 12" id="KW-0472">Membrane</keyword>
<evidence type="ECO:0000256" key="5">
    <source>
        <dbReference type="ARBA" id="ARBA00022691"/>
    </source>
</evidence>
<feature type="region of interest" description="Disordered" evidence="14">
    <location>
        <begin position="1003"/>
        <end position="1023"/>
    </location>
</feature>
<evidence type="ECO:0000313" key="16">
    <source>
        <dbReference type="Proteomes" id="UP000827284"/>
    </source>
</evidence>
<evidence type="ECO:0000256" key="9">
    <source>
        <dbReference type="ARBA" id="ARBA00023136"/>
    </source>
</evidence>
<evidence type="ECO:0000256" key="6">
    <source>
        <dbReference type="ARBA" id="ARBA00022692"/>
    </source>
</evidence>
<keyword evidence="8 12" id="KW-0443">Lipid metabolism</keyword>
<dbReference type="Gene3D" id="1.20.120.1630">
    <property type="match status" value="1"/>
</dbReference>
<keyword evidence="2 12" id="KW-0444">Lipid biosynthesis</keyword>
<feature type="transmembrane region" description="Helical" evidence="12 13">
    <location>
        <begin position="613"/>
        <end position="642"/>
    </location>
</feature>
<evidence type="ECO:0000256" key="3">
    <source>
        <dbReference type="ARBA" id="ARBA00022603"/>
    </source>
</evidence>
<keyword evidence="4 12" id="KW-0808">Transferase</keyword>
<gene>
    <name evidence="15" type="ORF">EMPS_01744</name>
</gene>
<feature type="compositionally biased region" description="Polar residues" evidence="14">
    <location>
        <begin position="60"/>
        <end position="73"/>
    </location>
</feature>